<reference evidence="2" key="1">
    <citation type="submission" date="2020-03" db="EMBL/GenBank/DDBJ databases">
        <title>A mixture of massive structural variations and highly conserved coding sequences in Ustilaginoidea virens genome.</title>
        <authorList>
            <person name="Zhang K."/>
            <person name="Zhao Z."/>
            <person name="Zhang Z."/>
            <person name="Li Y."/>
            <person name="Hsiang T."/>
            <person name="Sun W."/>
        </authorList>
    </citation>
    <scope>NUCLEOTIDE SEQUENCE</scope>
    <source>
        <strain evidence="2">UV-8b</strain>
    </source>
</reference>
<protein>
    <submittedName>
        <fullName evidence="2">Uncharacterized protein</fullName>
    </submittedName>
</protein>
<evidence type="ECO:0000313" key="3">
    <source>
        <dbReference type="Proteomes" id="UP000027002"/>
    </source>
</evidence>
<dbReference type="KEGG" id="uvi:66065080"/>
<dbReference type="EMBL" id="CP072755">
    <property type="protein sequence ID" value="QUC20061.1"/>
    <property type="molecule type" value="Genomic_DNA"/>
</dbReference>
<proteinExistence type="predicted"/>
<keyword evidence="3" id="KW-1185">Reference proteome</keyword>
<keyword evidence="1" id="KW-0812">Transmembrane</keyword>
<keyword evidence="1" id="KW-0472">Membrane</keyword>
<sequence>MPDARCQMQEEHRYGHVCGVDRVTTSALSVVDVWSPVQSSPVQSSPVQSNRVQQSSPSLVGVLGVVVRILVALAWLMKATRGQLPAVLGSKVEDVEDWA</sequence>
<evidence type="ECO:0000313" key="2">
    <source>
        <dbReference type="EMBL" id="QUC20061.1"/>
    </source>
</evidence>
<dbReference type="GeneID" id="66065080"/>
<dbReference type="RefSeq" id="XP_042997734.1">
    <property type="nucleotide sequence ID" value="XM_043141800.1"/>
</dbReference>
<gene>
    <name evidence="2" type="ORF">UV8b_04302</name>
</gene>
<name>A0A8E5MHV0_USTVR</name>
<keyword evidence="1" id="KW-1133">Transmembrane helix</keyword>
<feature type="transmembrane region" description="Helical" evidence="1">
    <location>
        <begin position="58"/>
        <end position="76"/>
    </location>
</feature>
<dbReference type="Proteomes" id="UP000027002">
    <property type="component" value="Chromosome 3"/>
</dbReference>
<accession>A0A8E5MHV0</accession>
<evidence type="ECO:0000256" key="1">
    <source>
        <dbReference type="SAM" id="Phobius"/>
    </source>
</evidence>
<dbReference type="AlphaFoldDB" id="A0A8E5MHV0"/>
<organism evidence="2 3">
    <name type="scientific">Ustilaginoidea virens</name>
    <name type="common">Rice false smut fungus</name>
    <name type="synonym">Villosiclava virens</name>
    <dbReference type="NCBI Taxonomy" id="1159556"/>
    <lineage>
        <taxon>Eukaryota</taxon>
        <taxon>Fungi</taxon>
        <taxon>Dikarya</taxon>
        <taxon>Ascomycota</taxon>
        <taxon>Pezizomycotina</taxon>
        <taxon>Sordariomycetes</taxon>
        <taxon>Hypocreomycetidae</taxon>
        <taxon>Hypocreales</taxon>
        <taxon>Clavicipitaceae</taxon>
        <taxon>Ustilaginoidea</taxon>
    </lineage>
</organism>